<name>A0A5P1EB14_ASPOF</name>
<keyword evidence="3" id="KW-1185">Reference proteome</keyword>
<evidence type="ECO:0000313" key="2">
    <source>
        <dbReference type="EMBL" id="ONK63075.1"/>
    </source>
</evidence>
<reference evidence="3" key="1">
    <citation type="journal article" date="2017" name="Nat. Commun.">
        <title>The asparagus genome sheds light on the origin and evolution of a young Y chromosome.</title>
        <authorList>
            <person name="Harkess A."/>
            <person name="Zhou J."/>
            <person name="Xu C."/>
            <person name="Bowers J.E."/>
            <person name="Van der Hulst R."/>
            <person name="Ayyampalayam S."/>
            <person name="Mercati F."/>
            <person name="Riccardi P."/>
            <person name="McKain M.R."/>
            <person name="Kakrana A."/>
            <person name="Tang H."/>
            <person name="Ray J."/>
            <person name="Groenendijk J."/>
            <person name="Arikit S."/>
            <person name="Mathioni S.M."/>
            <person name="Nakano M."/>
            <person name="Shan H."/>
            <person name="Telgmann-Rauber A."/>
            <person name="Kanno A."/>
            <person name="Yue Z."/>
            <person name="Chen H."/>
            <person name="Li W."/>
            <person name="Chen Y."/>
            <person name="Xu X."/>
            <person name="Zhang Y."/>
            <person name="Luo S."/>
            <person name="Chen H."/>
            <person name="Gao J."/>
            <person name="Mao Z."/>
            <person name="Pires J.C."/>
            <person name="Luo M."/>
            <person name="Kudrna D."/>
            <person name="Wing R.A."/>
            <person name="Meyers B.C."/>
            <person name="Yi K."/>
            <person name="Kong H."/>
            <person name="Lavrijsen P."/>
            <person name="Sunseri F."/>
            <person name="Falavigna A."/>
            <person name="Ye Y."/>
            <person name="Leebens-Mack J.H."/>
            <person name="Chen G."/>
        </authorList>
    </citation>
    <scope>NUCLEOTIDE SEQUENCE [LARGE SCALE GENOMIC DNA]</scope>
    <source>
        <strain evidence="3">cv. DH0086</strain>
    </source>
</reference>
<evidence type="ECO:0000313" key="3">
    <source>
        <dbReference type="Proteomes" id="UP000243459"/>
    </source>
</evidence>
<sequence>MAAMRPARPNEFVGCRRTGRRFQPAWRWRSLEAEVRLELAPCYVGAWRVMAAAWVHRRRTAKTERNRARSQTRDSWSAKHSGSRDVWVTAQGGSILTRVRAQEAAGAGRCAVGRLGSDPAGPVTTNAVIVAEPGLAEGRGVEEFDFGFGFFEEGGGGR</sequence>
<protein>
    <submittedName>
        <fullName evidence="2">Uncharacterized protein</fullName>
    </submittedName>
</protein>
<evidence type="ECO:0000256" key="1">
    <source>
        <dbReference type="SAM" id="MobiDB-lite"/>
    </source>
</evidence>
<dbReference type="Proteomes" id="UP000243459">
    <property type="component" value="Chromosome 7"/>
</dbReference>
<proteinExistence type="predicted"/>
<accession>A0A5P1EB14</accession>
<dbReference type="AlphaFoldDB" id="A0A5P1EB14"/>
<dbReference type="Gramene" id="ONK63075">
    <property type="protein sequence ID" value="ONK63075"/>
    <property type="gene ID" value="A4U43_C07F11150"/>
</dbReference>
<organism evidence="2 3">
    <name type="scientific">Asparagus officinalis</name>
    <name type="common">Garden asparagus</name>
    <dbReference type="NCBI Taxonomy" id="4686"/>
    <lineage>
        <taxon>Eukaryota</taxon>
        <taxon>Viridiplantae</taxon>
        <taxon>Streptophyta</taxon>
        <taxon>Embryophyta</taxon>
        <taxon>Tracheophyta</taxon>
        <taxon>Spermatophyta</taxon>
        <taxon>Magnoliopsida</taxon>
        <taxon>Liliopsida</taxon>
        <taxon>Asparagales</taxon>
        <taxon>Asparagaceae</taxon>
        <taxon>Asparagoideae</taxon>
        <taxon>Asparagus</taxon>
    </lineage>
</organism>
<feature type="region of interest" description="Disordered" evidence="1">
    <location>
        <begin position="60"/>
        <end position="80"/>
    </location>
</feature>
<dbReference type="EMBL" id="CM007387">
    <property type="protein sequence ID" value="ONK63075.1"/>
    <property type="molecule type" value="Genomic_DNA"/>
</dbReference>
<gene>
    <name evidence="2" type="ORF">A4U43_C07F11150</name>
</gene>